<dbReference type="EMBL" id="KN847493">
    <property type="protein sequence ID" value="KIW18449.1"/>
    <property type="molecule type" value="Genomic_DNA"/>
</dbReference>
<evidence type="ECO:0000313" key="3">
    <source>
        <dbReference type="EMBL" id="KIW18449.1"/>
    </source>
</evidence>
<feature type="compositionally biased region" description="Basic and acidic residues" evidence="2">
    <location>
        <begin position="128"/>
        <end position="140"/>
    </location>
</feature>
<dbReference type="VEuPathDB" id="FungiDB:PV08_02737"/>
<reference evidence="3 4" key="1">
    <citation type="submission" date="2015-01" db="EMBL/GenBank/DDBJ databases">
        <title>The Genome Sequence of Exophiala spinifera CBS89968.</title>
        <authorList>
            <consortium name="The Broad Institute Genomics Platform"/>
            <person name="Cuomo C."/>
            <person name="de Hoog S."/>
            <person name="Gorbushina A."/>
            <person name="Stielow B."/>
            <person name="Teixiera M."/>
            <person name="Abouelleil A."/>
            <person name="Chapman S.B."/>
            <person name="Priest M."/>
            <person name="Young S.K."/>
            <person name="Wortman J."/>
            <person name="Nusbaum C."/>
            <person name="Birren B."/>
        </authorList>
    </citation>
    <scope>NUCLEOTIDE SEQUENCE [LARGE SCALE GENOMIC DNA]</scope>
    <source>
        <strain evidence="3 4">CBS 89968</strain>
    </source>
</reference>
<dbReference type="PANTHER" id="PTHR34117">
    <property type="entry name" value="STYLE CELL-CYCLE INHIBITOR 1"/>
    <property type="match status" value="1"/>
</dbReference>
<feature type="compositionally biased region" description="Basic and acidic residues" evidence="2">
    <location>
        <begin position="65"/>
        <end position="79"/>
    </location>
</feature>
<evidence type="ECO:0000313" key="4">
    <source>
        <dbReference type="Proteomes" id="UP000053328"/>
    </source>
</evidence>
<evidence type="ECO:0000256" key="2">
    <source>
        <dbReference type="SAM" id="MobiDB-lite"/>
    </source>
</evidence>
<feature type="compositionally biased region" description="Low complexity" evidence="2">
    <location>
        <begin position="53"/>
        <end position="63"/>
    </location>
</feature>
<dbReference type="RefSeq" id="XP_016238665.1">
    <property type="nucleotide sequence ID" value="XM_016377095.1"/>
</dbReference>
<feature type="compositionally biased region" description="Acidic residues" evidence="2">
    <location>
        <begin position="80"/>
        <end position="94"/>
    </location>
</feature>
<feature type="coiled-coil region" evidence="1">
    <location>
        <begin position="215"/>
        <end position="252"/>
    </location>
</feature>
<keyword evidence="1" id="KW-0175">Coiled coil</keyword>
<sequence length="283" mass="32581">MFALYLDIQKQIDIDALDETEVKGRWKSFVSRWNRGDLAEGWYDPKTLEKSQAEAASSSSAVADRYAERRTNDEQRHHDDDEDDDEDDEEDEDGYGPTLPESAKTSQGQGRMLKGGRHGATIPSLQDLRSRDEQAREDAVAARAQQRQDLNYSRALDRKLQRDRLDEIAPRAEPGTRERQLEKKREKADSNRAFASAKGGGGDMEEVRDADMMGEEDSLAEMKRMQKENERKKNERELRKEEILRARRAEREARVAGLKEKEEKTMSMLKEIVRQRFGGSTEE</sequence>
<gene>
    <name evidence="3" type="ORF">PV08_02737</name>
</gene>
<name>A0A0D2C4D2_9EURO</name>
<feature type="compositionally biased region" description="Basic and acidic residues" evidence="2">
    <location>
        <begin position="155"/>
        <end position="190"/>
    </location>
</feature>
<dbReference type="GeneID" id="27329820"/>
<dbReference type="OrthoDB" id="2139939at2759"/>
<accession>A0A0D2C4D2</accession>
<feature type="region of interest" description="Disordered" evidence="2">
    <location>
        <begin position="49"/>
        <end position="207"/>
    </location>
</feature>
<dbReference type="PANTHER" id="PTHR34117:SF1">
    <property type="entry name" value="STYLE CELL-CYCLE INHIBITOR 1"/>
    <property type="match status" value="1"/>
</dbReference>
<proteinExistence type="predicted"/>
<keyword evidence="4" id="KW-1185">Reference proteome</keyword>
<evidence type="ECO:0000256" key="1">
    <source>
        <dbReference type="SAM" id="Coils"/>
    </source>
</evidence>
<organism evidence="3 4">
    <name type="scientific">Exophiala spinifera</name>
    <dbReference type="NCBI Taxonomy" id="91928"/>
    <lineage>
        <taxon>Eukaryota</taxon>
        <taxon>Fungi</taxon>
        <taxon>Dikarya</taxon>
        <taxon>Ascomycota</taxon>
        <taxon>Pezizomycotina</taxon>
        <taxon>Eurotiomycetes</taxon>
        <taxon>Chaetothyriomycetidae</taxon>
        <taxon>Chaetothyriales</taxon>
        <taxon>Herpotrichiellaceae</taxon>
        <taxon>Exophiala</taxon>
    </lineage>
</organism>
<dbReference type="AlphaFoldDB" id="A0A0D2C4D2"/>
<dbReference type="InterPro" id="IPR044688">
    <property type="entry name" value="SCI-1-like"/>
</dbReference>
<dbReference type="Proteomes" id="UP000053328">
    <property type="component" value="Unassembled WGS sequence"/>
</dbReference>
<dbReference type="STRING" id="91928.A0A0D2C4D2"/>
<protein>
    <submittedName>
        <fullName evidence="3">Uncharacterized protein</fullName>
    </submittedName>
</protein>
<dbReference type="HOGENOM" id="CLU_053559_0_0_1"/>